<gene>
    <name evidence="1" type="ORF">HXN26_00970</name>
</gene>
<proteinExistence type="predicted"/>
<dbReference type="EMBL" id="JABZSJ010000002">
    <property type="protein sequence ID" value="MBF1383421.1"/>
    <property type="molecule type" value="Genomic_DNA"/>
</dbReference>
<evidence type="ECO:0000313" key="2">
    <source>
        <dbReference type="Proteomes" id="UP000771736"/>
    </source>
</evidence>
<dbReference type="AlphaFoldDB" id="A0A930HKM5"/>
<dbReference type="Proteomes" id="UP000771736">
    <property type="component" value="Unassembled WGS sequence"/>
</dbReference>
<name>A0A930HKM5_9BACT</name>
<reference evidence="1" key="1">
    <citation type="submission" date="2020-04" db="EMBL/GenBank/DDBJ databases">
        <title>Deep metagenomics examines the oral microbiome during advanced dental caries in children, revealing novel taxa and co-occurrences with host molecules.</title>
        <authorList>
            <person name="Baker J.L."/>
            <person name="Morton J.T."/>
            <person name="Dinis M."/>
            <person name="Alvarez R."/>
            <person name="Tran N.C."/>
            <person name="Knight R."/>
            <person name="Edlund A."/>
        </authorList>
    </citation>
    <scope>NUCLEOTIDE SEQUENCE</scope>
    <source>
        <strain evidence="1">JCVI_44_bin.5</strain>
    </source>
</reference>
<protein>
    <submittedName>
        <fullName evidence="1">Uncharacterized protein</fullName>
    </submittedName>
</protein>
<comment type="caution">
    <text evidence="1">The sequence shown here is derived from an EMBL/GenBank/DDBJ whole genome shotgun (WGS) entry which is preliminary data.</text>
</comment>
<evidence type="ECO:0000313" key="1">
    <source>
        <dbReference type="EMBL" id="MBF1383421.1"/>
    </source>
</evidence>
<accession>A0A930HKM5</accession>
<organism evidence="1 2">
    <name type="scientific">Prevotella aurantiaca</name>
    <dbReference type="NCBI Taxonomy" id="596085"/>
    <lineage>
        <taxon>Bacteria</taxon>
        <taxon>Pseudomonadati</taxon>
        <taxon>Bacteroidota</taxon>
        <taxon>Bacteroidia</taxon>
        <taxon>Bacteroidales</taxon>
        <taxon>Prevotellaceae</taxon>
        <taxon>Prevotella</taxon>
    </lineage>
</organism>
<sequence>MSQDELKEEYDKYNTEDMFNALKESVEAQVVRTEPYKGFGYNIFPYEFQMVGMKKGRPVKNLDSLKNKTNLYFYGFNEANQIVEVKEGCEIEGLFDYQFLLYEAGFFKSLQYNERKKLQNVTYCYLKEGGLLDKALSKGRYGGSEQYYFYDDTNKLQKIERKQYDEEGKAAATIYHTFNYRPDGSLENIVKSTSMYEQVVYKEKK</sequence>
<dbReference type="RefSeq" id="WP_273158222.1">
    <property type="nucleotide sequence ID" value="NZ_JABZSJ010000002.1"/>
</dbReference>